<sequence>MSLTSKFLVTGGAGFIGSNIADELLRQGAKVVILDNFLTGFRENLEEIRGDFDFIEGDINDEKKLKQAVAGVETVFHQAALPSVPRSVENPRETHEACVNGTFNLLSQAKENNVRRVIYAASSSAYGDQKTLPKVETMTPEPLSPYAAAKLMGEYYCQVFSRVYNLETICLRYFNVFGPRQNPASQYSGVISRFIDALMRGKTPVIYGDGEQSRDFTFIANVVDANVKAAQTKEGIGMVMNAANGERISLNELLEVLKKITAQETVSAEYQPERKGDVKHSQADNRRAVECLGYEKRVGLEEGLRKTIDWWKTSRFAKD</sequence>
<dbReference type="EMBL" id="CADCUR010000134">
    <property type="protein sequence ID" value="CAA9400828.1"/>
    <property type="molecule type" value="Genomic_DNA"/>
</dbReference>
<protein>
    <submittedName>
        <fullName evidence="2">UDP-glucose 4-epimerase</fullName>
        <ecNumber evidence="2">5.1.3.2</ecNumber>
    </submittedName>
</protein>
<dbReference type="InterPro" id="IPR001509">
    <property type="entry name" value="Epimerase_deHydtase"/>
</dbReference>
<dbReference type="GO" id="GO:0003978">
    <property type="term" value="F:UDP-glucose 4-epimerase activity"/>
    <property type="evidence" value="ECO:0007669"/>
    <property type="project" value="UniProtKB-EC"/>
</dbReference>
<gene>
    <name evidence="2" type="ORF">AVDCRST_MAG74-1637</name>
</gene>
<accession>A0A6J4NY57</accession>
<keyword evidence="2" id="KW-0413">Isomerase</keyword>
<dbReference type="SUPFAM" id="SSF51735">
    <property type="entry name" value="NAD(P)-binding Rossmann-fold domains"/>
    <property type="match status" value="1"/>
</dbReference>
<evidence type="ECO:0000313" key="2">
    <source>
        <dbReference type="EMBL" id="CAA9400828.1"/>
    </source>
</evidence>
<dbReference type="Gene3D" id="3.40.50.720">
    <property type="entry name" value="NAD(P)-binding Rossmann-like Domain"/>
    <property type="match status" value="1"/>
</dbReference>
<feature type="domain" description="NAD-dependent epimerase/dehydratase" evidence="1">
    <location>
        <begin position="8"/>
        <end position="235"/>
    </location>
</feature>
<dbReference type="Gene3D" id="3.90.25.10">
    <property type="entry name" value="UDP-galactose 4-epimerase, domain 1"/>
    <property type="match status" value="1"/>
</dbReference>
<dbReference type="AlphaFoldDB" id="A0A6J4NY57"/>
<dbReference type="EC" id="5.1.3.2" evidence="2"/>
<name>A0A6J4NY57_9BACT</name>
<proteinExistence type="predicted"/>
<dbReference type="PANTHER" id="PTHR43245:SF13">
    <property type="entry name" value="UDP-D-APIOSE_UDP-D-XYLOSE SYNTHASE 2"/>
    <property type="match status" value="1"/>
</dbReference>
<dbReference type="PANTHER" id="PTHR43245">
    <property type="entry name" value="BIFUNCTIONAL POLYMYXIN RESISTANCE PROTEIN ARNA"/>
    <property type="match status" value="1"/>
</dbReference>
<dbReference type="Pfam" id="PF01370">
    <property type="entry name" value="Epimerase"/>
    <property type="match status" value="1"/>
</dbReference>
<organism evidence="2">
    <name type="scientific">uncultured Pyrinomonadaceae bacterium</name>
    <dbReference type="NCBI Taxonomy" id="2283094"/>
    <lineage>
        <taxon>Bacteria</taxon>
        <taxon>Pseudomonadati</taxon>
        <taxon>Acidobacteriota</taxon>
        <taxon>Blastocatellia</taxon>
        <taxon>Blastocatellales</taxon>
        <taxon>Pyrinomonadaceae</taxon>
        <taxon>environmental samples</taxon>
    </lineage>
</organism>
<dbReference type="InterPro" id="IPR050177">
    <property type="entry name" value="Lipid_A_modif_metabolic_enz"/>
</dbReference>
<evidence type="ECO:0000259" key="1">
    <source>
        <dbReference type="Pfam" id="PF01370"/>
    </source>
</evidence>
<dbReference type="CDD" id="cd05256">
    <property type="entry name" value="UDP_AE_SDR_e"/>
    <property type="match status" value="1"/>
</dbReference>
<reference evidence="2" key="1">
    <citation type="submission" date="2020-02" db="EMBL/GenBank/DDBJ databases">
        <authorList>
            <person name="Meier V. D."/>
        </authorList>
    </citation>
    <scope>NUCLEOTIDE SEQUENCE</scope>
    <source>
        <strain evidence="2">AVDCRST_MAG74</strain>
    </source>
</reference>
<dbReference type="InterPro" id="IPR036291">
    <property type="entry name" value="NAD(P)-bd_dom_sf"/>
</dbReference>